<feature type="active site" evidence="2">
    <location>
        <position position="650"/>
    </location>
</feature>
<dbReference type="InterPro" id="IPR027065">
    <property type="entry name" value="Lon_Prtase"/>
</dbReference>
<feature type="active site" evidence="2">
    <location>
        <position position="693"/>
    </location>
</feature>
<feature type="domain" description="Lon proteolytic" evidence="3">
    <location>
        <begin position="560"/>
        <end position="755"/>
    </location>
</feature>
<evidence type="ECO:0000313" key="5">
    <source>
        <dbReference type="Proteomes" id="UP000679179"/>
    </source>
</evidence>
<dbReference type="GO" id="GO:0004176">
    <property type="term" value="F:ATP-dependent peptidase activity"/>
    <property type="evidence" value="ECO:0007669"/>
    <property type="project" value="UniProtKB-UniRule"/>
</dbReference>
<organism evidence="4 5">
    <name type="scientific">Clostridium polyendosporum</name>
    <dbReference type="NCBI Taxonomy" id="69208"/>
    <lineage>
        <taxon>Bacteria</taxon>
        <taxon>Bacillati</taxon>
        <taxon>Bacillota</taxon>
        <taxon>Clostridia</taxon>
        <taxon>Eubacteriales</taxon>
        <taxon>Clostridiaceae</taxon>
        <taxon>Clostridium</taxon>
    </lineage>
</organism>
<evidence type="ECO:0000256" key="1">
    <source>
        <dbReference type="ARBA" id="ARBA00022670"/>
    </source>
</evidence>
<name>A0A919RXD7_9CLOT</name>
<dbReference type="Gene3D" id="3.40.50.300">
    <property type="entry name" value="P-loop containing nucleotide triphosphate hydrolases"/>
    <property type="match status" value="2"/>
</dbReference>
<dbReference type="InterPro" id="IPR020568">
    <property type="entry name" value="Ribosomal_Su5_D2-typ_SF"/>
</dbReference>
<dbReference type="InterPro" id="IPR027417">
    <property type="entry name" value="P-loop_NTPase"/>
</dbReference>
<dbReference type="EC" id="3.4.21.53" evidence="2"/>
<comment type="similarity">
    <text evidence="2">Belongs to the peptidase S16 family.</text>
</comment>
<keyword evidence="2" id="KW-0378">Hydrolase</keyword>
<dbReference type="Pfam" id="PF05362">
    <property type="entry name" value="Lon_C"/>
    <property type="match status" value="1"/>
</dbReference>
<protein>
    <recommendedName>
        <fullName evidence="2">endopeptidase La</fullName>
        <ecNumber evidence="2">3.4.21.53</ecNumber>
    </recommendedName>
</protein>
<dbReference type="Pfam" id="PF13654">
    <property type="entry name" value="AAA_32"/>
    <property type="match status" value="1"/>
</dbReference>
<dbReference type="EMBL" id="BOPZ01000004">
    <property type="protein sequence ID" value="GIM28116.1"/>
    <property type="molecule type" value="Genomic_DNA"/>
</dbReference>
<dbReference type="GO" id="GO:0005524">
    <property type="term" value="F:ATP binding"/>
    <property type="evidence" value="ECO:0007669"/>
    <property type="project" value="InterPro"/>
</dbReference>
<proteinExistence type="inferred from homology"/>
<keyword evidence="2" id="KW-0720">Serine protease</keyword>
<dbReference type="AlphaFoldDB" id="A0A919RXD7"/>
<keyword evidence="1 2" id="KW-0645">Protease</keyword>
<evidence type="ECO:0000259" key="3">
    <source>
        <dbReference type="PROSITE" id="PS51786"/>
    </source>
</evidence>
<gene>
    <name evidence="4" type="ORF">CPJCM30710_07820</name>
</gene>
<dbReference type="PANTHER" id="PTHR10046">
    <property type="entry name" value="ATP DEPENDENT LON PROTEASE FAMILY MEMBER"/>
    <property type="match status" value="1"/>
</dbReference>
<keyword evidence="5" id="KW-1185">Reference proteome</keyword>
<dbReference type="Proteomes" id="UP000679179">
    <property type="component" value="Unassembled WGS sequence"/>
</dbReference>
<comment type="caution">
    <text evidence="4">The sequence shown here is derived from an EMBL/GenBank/DDBJ whole genome shotgun (WGS) entry which is preliminary data.</text>
</comment>
<evidence type="ECO:0000313" key="4">
    <source>
        <dbReference type="EMBL" id="GIM28116.1"/>
    </source>
</evidence>
<dbReference type="InterPro" id="IPR014721">
    <property type="entry name" value="Ribsml_uS5_D2-typ_fold_subgr"/>
</dbReference>
<dbReference type="PROSITE" id="PS51786">
    <property type="entry name" value="LON_PROTEOLYTIC"/>
    <property type="match status" value="1"/>
</dbReference>
<dbReference type="SUPFAM" id="SSF54211">
    <property type="entry name" value="Ribosomal protein S5 domain 2-like"/>
    <property type="match status" value="1"/>
</dbReference>
<dbReference type="GO" id="GO:0004252">
    <property type="term" value="F:serine-type endopeptidase activity"/>
    <property type="evidence" value="ECO:0007669"/>
    <property type="project" value="UniProtKB-UniRule"/>
</dbReference>
<dbReference type="InterPro" id="IPR008269">
    <property type="entry name" value="Lon_proteolytic"/>
</dbReference>
<comment type="catalytic activity">
    <reaction evidence="2">
        <text>Hydrolysis of proteins in presence of ATP.</text>
        <dbReference type="EC" id="3.4.21.53"/>
    </reaction>
</comment>
<dbReference type="GO" id="GO:0030163">
    <property type="term" value="P:protein catabolic process"/>
    <property type="evidence" value="ECO:0007669"/>
    <property type="project" value="InterPro"/>
</dbReference>
<dbReference type="PRINTS" id="PR00830">
    <property type="entry name" value="ENDOLAPTASE"/>
</dbReference>
<sequence>MPFAIFEWDFMKRELTPQEVVYTIDFTGQIASKSKNLIPEYCDVYKNIETGLSIDREGFNIYLVDTFSKEKLTNIINYIDGILKSREAPKDICYITYDDTRYPKPLFLSNGRGKAFKERVEAVKNFYFDKIFTFYNSSSNKEKEDIIDEIQKKRSDYISGLVELAKSEGFDVKTTNSGFAFIPLKEGEAMTEKDYENLEQQSKDEIITKAGKLKTGAEDVLEQLKDIELNSIEKIKKILERYLIEESSDIKEDIIEEFTLDKEALDYFEGMFSVIEKEVIEGYSMNFEEDEDKINDIINKFAVNVIVDNQEYDHPRVIFEEDPSISNLIGTIEYETHNGAYSTDVSLITSGSILNANEGCLIIRASSLVNNPGSYYYLRKTLMANKVSYDYNRGYLEFLALNGLKPNPIDINLKVVIIGDYETFDILYTYDEDFKKLFRIKAEYNPYVSITDSITDNIKASLISIIKDISDKNNLFEISIDGINEVAKYLSRKAGNKKKLYIDDYEIDKLLMLANNIAKKRDKRIIGSNEIISVAYSSELIEKEIMDLYKDKKILVDVTSKLVGSVNGLSVIDTGYYSFGKPTRITCICCKGSGRIIDTQRESNLSGNIHCKSINILRGLLNSFLDPYNRIPVDFYVSFEQIYGMLEGDSASVAEIVSMISALSKIPINQNIAVTGSLNQFGEVQPIGGVNEKIEGFFKVCKLIHNIEDKGVLIPYANKDELILVPEVEEAVKKGQFHIYTMKSLNDALQVLLTGDITTEDVLISIKKELELYLMNNRE</sequence>
<dbReference type="GO" id="GO:0006508">
    <property type="term" value="P:proteolysis"/>
    <property type="evidence" value="ECO:0007669"/>
    <property type="project" value="UniProtKB-KW"/>
</dbReference>
<evidence type="ECO:0000256" key="2">
    <source>
        <dbReference type="PROSITE-ProRule" id="PRU01122"/>
    </source>
</evidence>
<reference evidence="4" key="1">
    <citation type="submission" date="2021-03" db="EMBL/GenBank/DDBJ databases">
        <title>Taxonomic study of Clostridium polyendosporum from meadow-gley soil under rice.</title>
        <authorList>
            <person name="Kobayashi H."/>
            <person name="Tanizawa Y."/>
            <person name="Yagura M."/>
        </authorList>
    </citation>
    <scope>NUCLEOTIDE SEQUENCE</scope>
    <source>
        <strain evidence="4">JCM 30710</strain>
    </source>
</reference>
<dbReference type="InterPro" id="IPR041699">
    <property type="entry name" value="AAA_32"/>
</dbReference>
<accession>A0A919RXD7</accession>
<dbReference type="Gene3D" id="3.30.230.10">
    <property type="match status" value="1"/>
</dbReference>